<name>V2U5G0_9GAMM</name>
<dbReference type="Gene3D" id="1.10.443.10">
    <property type="entry name" value="Intergrase catalytic core"/>
    <property type="match status" value="1"/>
</dbReference>
<dbReference type="SUPFAM" id="SSF56349">
    <property type="entry name" value="DNA breaking-rejoining enzymes"/>
    <property type="match status" value="1"/>
</dbReference>
<accession>V2U5G0</accession>
<dbReference type="RefSeq" id="WP_016659930.1">
    <property type="nucleotide sequence ID" value="NZ_BBSF01000002.1"/>
</dbReference>
<dbReference type="HOGENOM" id="CLU_025122_3_0_6"/>
<dbReference type="InterPro" id="IPR011010">
    <property type="entry name" value="DNA_brk_join_enz"/>
</dbReference>
<evidence type="ECO:0000313" key="3">
    <source>
        <dbReference type="Proteomes" id="UP000018415"/>
    </source>
</evidence>
<dbReference type="EMBL" id="AYET01000001">
    <property type="protein sequence ID" value="ESK49378.1"/>
    <property type="molecule type" value="Genomic_DNA"/>
</dbReference>
<protein>
    <recommendedName>
        <fullName evidence="4">Tyr recombinase domain-containing protein</fullName>
    </recommendedName>
</protein>
<dbReference type="GO" id="GO:0006310">
    <property type="term" value="P:DNA recombination"/>
    <property type="evidence" value="ECO:0007669"/>
    <property type="project" value="UniProtKB-KW"/>
</dbReference>
<dbReference type="eggNOG" id="COG0582">
    <property type="taxonomic scope" value="Bacteria"/>
</dbReference>
<keyword evidence="3" id="KW-1185">Reference proteome</keyword>
<dbReference type="PATRIC" id="fig|1341679.3.peg.217"/>
<dbReference type="OrthoDB" id="8768428at2"/>
<reference evidence="2 3" key="1">
    <citation type="submission" date="2013-10" db="EMBL/GenBank/DDBJ databases">
        <title>The Genome Sequence of Acinetobacter indicus CIP 110367.</title>
        <authorList>
            <consortium name="The Broad Institute Genomics Platform"/>
            <consortium name="The Broad Institute Genome Sequencing Center for Infectious Disease"/>
            <person name="Cerqueira G."/>
            <person name="Feldgarden M."/>
            <person name="Courvalin P."/>
            <person name="Grillot-Courvalin C."/>
            <person name="Clermont D."/>
            <person name="Rocha E."/>
            <person name="Yoon E.-J."/>
            <person name="Nemec A."/>
            <person name="Young S.K."/>
            <person name="Zeng Q."/>
            <person name="Gargeya S."/>
            <person name="Fitzgerald M."/>
            <person name="Abouelleil A."/>
            <person name="Alvarado L."/>
            <person name="Berlin A.M."/>
            <person name="Chapman S.B."/>
            <person name="Gainer-Dewar J."/>
            <person name="Goldberg J."/>
            <person name="Gnerre S."/>
            <person name="Griggs A."/>
            <person name="Gujja S."/>
            <person name="Hansen M."/>
            <person name="Howarth C."/>
            <person name="Imamovic A."/>
            <person name="Ireland A."/>
            <person name="Larimer J."/>
            <person name="McCowan C."/>
            <person name="Murphy C."/>
            <person name="Pearson M."/>
            <person name="Poon T.W."/>
            <person name="Priest M."/>
            <person name="Roberts A."/>
            <person name="Saif S."/>
            <person name="Shea T."/>
            <person name="Sykes S."/>
            <person name="Wortman J."/>
            <person name="Nusbaum C."/>
            <person name="Birren B."/>
        </authorList>
    </citation>
    <scope>NUCLEOTIDE SEQUENCE [LARGE SCALE GENOMIC DNA]</scope>
    <source>
        <strain evidence="2 3">CIP 110367</strain>
    </source>
</reference>
<evidence type="ECO:0000313" key="2">
    <source>
        <dbReference type="EMBL" id="ESK49378.1"/>
    </source>
</evidence>
<comment type="caution">
    <text evidence="2">The sequence shown here is derived from an EMBL/GenBank/DDBJ whole genome shotgun (WGS) entry which is preliminary data.</text>
</comment>
<dbReference type="Proteomes" id="UP000018415">
    <property type="component" value="Unassembled WGS sequence"/>
</dbReference>
<organism evidence="2 3">
    <name type="scientific">Acinetobacter indicus CIP 110367</name>
    <dbReference type="NCBI Taxonomy" id="1341679"/>
    <lineage>
        <taxon>Bacteria</taxon>
        <taxon>Pseudomonadati</taxon>
        <taxon>Pseudomonadota</taxon>
        <taxon>Gammaproteobacteria</taxon>
        <taxon>Moraxellales</taxon>
        <taxon>Moraxellaceae</taxon>
        <taxon>Acinetobacter</taxon>
    </lineage>
</organism>
<keyword evidence="1" id="KW-0233">DNA recombination</keyword>
<dbReference type="AlphaFoldDB" id="V2U5G0"/>
<dbReference type="GO" id="GO:0015074">
    <property type="term" value="P:DNA integration"/>
    <property type="evidence" value="ECO:0007669"/>
    <property type="project" value="InterPro"/>
</dbReference>
<dbReference type="GO" id="GO:0003677">
    <property type="term" value="F:DNA binding"/>
    <property type="evidence" value="ECO:0007669"/>
    <property type="project" value="InterPro"/>
</dbReference>
<evidence type="ECO:0000256" key="1">
    <source>
        <dbReference type="ARBA" id="ARBA00023172"/>
    </source>
</evidence>
<proteinExistence type="predicted"/>
<gene>
    <name evidence="2" type="ORF">P253_00221</name>
</gene>
<dbReference type="InterPro" id="IPR013762">
    <property type="entry name" value="Integrase-like_cat_sf"/>
</dbReference>
<sequence>MHKNNFMNLNTVKFESKLPDDSIIVTYTEDNIPLSYFTDDIWDFRNYISSYTQTTVIDFNFDKSLSKNSIYYLKLCLYYYINIGAKNTASLSFKTILIKYRLLKKIVKICEKFNADFSNIEKNKFCLNAIIDSLSFDSKMNVGKYLNIFELITLTGSFYELDDFGFSNESLNRVRLLEKKSSKLPKQTILIPSNILSDFIRKSSEFFDNFNKIKDELIDFVSNERFYRRAPNGGVSVPYSSLKMSTKLSDYLSKYSIKIRPNIISHFLYIQSLGSAFISCFSGMRKGELSNLPYNCLEIIENSIDGKEVYILNGYTNKLTRVGLVACSWVTSKQIIPIIDALKAIVQIHKILIDVGYIEENNKNIPLKEYPLFPIFNQQKHPVGKHPLYSFPTLATATLSKNIYQLIQPIVFEENDLEELNNFNLLIDWQDEYELNVGQDWNFKYHQFRRSLAVYCSRSSIVKLPALKKQLKHISFDMTLYYSNNYHNAKNINFDSEFINSYQNELEILKFNSFCENVIDNKSILFGAKGTSHEILRSSDDIPIFYTDRKITQKYIKDGRISYKKTHLGGCAKTDKCNKLSFAYATACVTCSEAIFDDNSVIALEKAKANYEKQLSKFDKDSIPYKQFLIEIEAIDNVLTKRSNLEKSNV</sequence>
<evidence type="ECO:0008006" key="4">
    <source>
        <dbReference type="Google" id="ProtNLM"/>
    </source>
</evidence>